<name>A0AAW7MAD9_9MICO</name>
<dbReference type="Proteomes" id="UP001172737">
    <property type="component" value="Unassembled WGS sequence"/>
</dbReference>
<keyword evidence="1" id="KW-1133">Transmembrane helix</keyword>
<feature type="transmembrane region" description="Helical" evidence="1">
    <location>
        <begin position="34"/>
        <end position="54"/>
    </location>
</feature>
<dbReference type="AlphaFoldDB" id="A0AAW7MAD9"/>
<evidence type="ECO:0008006" key="6">
    <source>
        <dbReference type="Google" id="ProtNLM"/>
    </source>
</evidence>
<gene>
    <name evidence="2" type="ORF">QQ002_10930</name>
    <name evidence="3" type="ORF">QQX10_12295</name>
</gene>
<protein>
    <recommendedName>
        <fullName evidence="6">DUF4190 domain-containing protein</fullName>
    </recommendedName>
</protein>
<keyword evidence="4" id="KW-1185">Reference proteome</keyword>
<comment type="caution">
    <text evidence="3">The sequence shown here is derived from an EMBL/GenBank/DDBJ whole genome shotgun (WGS) entry which is preliminary data.</text>
</comment>
<reference evidence="3" key="1">
    <citation type="submission" date="2023-06" db="EMBL/GenBank/DDBJ databases">
        <title>Sysu t00039.</title>
        <authorList>
            <person name="Gao L."/>
            <person name="Fang B.-Z."/>
            <person name="Li W.-J."/>
        </authorList>
    </citation>
    <scope>NUCLEOTIDE SEQUENCE</scope>
    <source>
        <strain evidence="3">SYSU T00039</strain>
    </source>
</reference>
<evidence type="ECO:0000313" key="4">
    <source>
        <dbReference type="Proteomes" id="UP001172737"/>
    </source>
</evidence>
<dbReference type="EMBL" id="JAUHPX010000008">
    <property type="protein sequence ID" value="MDN4488946.1"/>
    <property type="molecule type" value="Genomic_DNA"/>
</dbReference>
<dbReference type="EMBL" id="JAUHQB010000008">
    <property type="protein sequence ID" value="MDN4484053.1"/>
    <property type="molecule type" value="Genomic_DNA"/>
</dbReference>
<dbReference type="RefSeq" id="WP_301121169.1">
    <property type="nucleotide sequence ID" value="NZ_JAUHPX010000008.1"/>
</dbReference>
<evidence type="ECO:0000313" key="5">
    <source>
        <dbReference type="Proteomes" id="UP001172756"/>
    </source>
</evidence>
<keyword evidence="1" id="KW-0472">Membrane</keyword>
<keyword evidence="1" id="KW-0812">Transmembrane</keyword>
<evidence type="ECO:0000313" key="2">
    <source>
        <dbReference type="EMBL" id="MDN4484053.1"/>
    </source>
</evidence>
<accession>A0AAW7MAD9</accession>
<sequence>MGATSSDHGFIGHPELPHGYDPYLAHRRERPEDWMARAALTAAVIGLFPVALVLGHLSIRAVRDGRAHASSRAPLALGLGYMAALMALAAFISLVVLGQGAATAGLIVG</sequence>
<feature type="transmembrane region" description="Helical" evidence="1">
    <location>
        <begin position="75"/>
        <end position="97"/>
    </location>
</feature>
<proteinExistence type="predicted"/>
<reference evidence="2 5" key="2">
    <citation type="submission" date="2023-06" db="EMBL/GenBank/DDBJ databases">
        <title>SYSU T0a273.</title>
        <authorList>
            <person name="Gao L."/>
            <person name="Fang B.-Z."/>
            <person name="Li W.-J."/>
        </authorList>
    </citation>
    <scope>NUCLEOTIDE SEQUENCE [LARGE SCALE GENOMIC DNA]</scope>
    <source>
        <strain evidence="2 5">SYSU T0a273</strain>
    </source>
</reference>
<dbReference type="Proteomes" id="UP001172756">
    <property type="component" value="Unassembled WGS sequence"/>
</dbReference>
<evidence type="ECO:0000313" key="3">
    <source>
        <dbReference type="EMBL" id="MDN4488946.1"/>
    </source>
</evidence>
<organism evidence="3 4">
    <name type="scientific">Demequina lignilytica</name>
    <dbReference type="NCBI Taxonomy" id="3051663"/>
    <lineage>
        <taxon>Bacteria</taxon>
        <taxon>Bacillati</taxon>
        <taxon>Actinomycetota</taxon>
        <taxon>Actinomycetes</taxon>
        <taxon>Micrococcales</taxon>
        <taxon>Demequinaceae</taxon>
        <taxon>Demequina</taxon>
    </lineage>
</organism>
<evidence type="ECO:0000256" key="1">
    <source>
        <dbReference type="SAM" id="Phobius"/>
    </source>
</evidence>